<protein>
    <submittedName>
        <fullName evidence="1">Major capsid protein</fullName>
    </submittedName>
</protein>
<dbReference type="Pfam" id="PF05125">
    <property type="entry name" value="Phage_cap_P2"/>
    <property type="match status" value="1"/>
</dbReference>
<dbReference type="NCBIfam" id="TIGR01551">
    <property type="entry name" value="major_capsid_P2"/>
    <property type="match status" value="1"/>
</dbReference>
<evidence type="ECO:0000313" key="2">
    <source>
        <dbReference type="Proteomes" id="UP000204196"/>
    </source>
</evidence>
<evidence type="ECO:0000313" key="1">
    <source>
        <dbReference type="EMBL" id="ALF02342.1"/>
    </source>
</evidence>
<dbReference type="GeneID" id="26519953"/>
<proteinExistence type="predicted"/>
<sequence>MRNSTRELFDAYLERQAELNHINKSHVTKAFSIDPSVEQTLEDKVQQSSEMLKKINIYGVNDQSGEKIGLGVSGPISSTNNSTTDRRQPVSVTALDSNKYICNKVNADTFASYAQLDAWAKFPDFQQRLSNQIIQRIALDRIMIGFNGTSYADKSDRNANPLLQDCGIGWLQQYRANAPQRVMKDITVTSRDDSNQVIAKGDYGNYDSLVYDAVNSLMDEWYKDSPNLVVITGRNLTVSRSFPIINAVSTNNPNSEALAGQLIASRKTIGNLPSFIAPFFPDGSMFITSWENLSIYWQEGAHRRRIVEEPEYNRVSTYSSSNDAYVVEDYGFGCLIEGITAAEPAPAS</sequence>
<name>A0A0M3ULA3_9CAUD</name>
<dbReference type="EMBL" id="KT630646">
    <property type="protein sequence ID" value="ALF02342.1"/>
    <property type="molecule type" value="Genomic_DNA"/>
</dbReference>
<reference evidence="1 2" key="1">
    <citation type="submission" date="2016-11" db="EMBL/GenBank/DDBJ databases">
        <title>Phages of Salmonella enterica subsp. salamae and subsp. diarizonae: novel phages with a mosaic genome structure and activity against pathogenic S. enterica subsp. enterica isolates.</title>
        <authorList>
            <person name="Pastekova L."/>
            <person name="Bosak J."/>
            <person name="Dedicova D."/>
            <person name="Benada O."/>
            <person name="Smarda J."/>
            <person name="Smajs D."/>
        </authorList>
    </citation>
    <scope>NUCLEOTIDE SEQUENCE [LARGE SCALE GENOMIC DNA]</scope>
</reference>
<organism evidence="1 2">
    <name type="scientific">Salmonella phage SEN5</name>
    <dbReference type="NCBI Taxonomy" id="1647466"/>
    <lineage>
        <taxon>Viruses</taxon>
        <taxon>Duplodnaviria</taxon>
        <taxon>Heunggongvirae</taxon>
        <taxon>Uroviricota</taxon>
        <taxon>Caudoviricetes</taxon>
        <taxon>Peduoviridae</taxon>
        <taxon>Senquatrovirus</taxon>
        <taxon>Senquatrovirus SEN4</taxon>
    </lineage>
</organism>
<accession>A0A0M3ULA3</accession>
<dbReference type="InterPro" id="IPR006441">
    <property type="entry name" value="Phage_P2_GpN"/>
</dbReference>
<dbReference type="KEGG" id="vg:26519953"/>
<dbReference type="Proteomes" id="UP000204196">
    <property type="component" value="Segment"/>
</dbReference>
<gene>
    <name evidence="1" type="ORF">SEN5_4</name>
</gene>
<dbReference type="RefSeq" id="YP_009191747.1">
    <property type="nucleotide sequence ID" value="NC_028701.2"/>
</dbReference>